<organism evidence="2 3">
    <name type="scientific">Saccharothrix hoggarensis</name>
    <dbReference type="NCBI Taxonomy" id="913853"/>
    <lineage>
        <taxon>Bacteria</taxon>
        <taxon>Bacillati</taxon>
        <taxon>Actinomycetota</taxon>
        <taxon>Actinomycetes</taxon>
        <taxon>Pseudonocardiales</taxon>
        <taxon>Pseudonocardiaceae</taxon>
        <taxon>Saccharothrix</taxon>
    </lineage>
</organism>
<dbReference type="Proteomes" id="UP001597168">
    <property type="component" value="Unassembled WGS sequence"/>
</dbReference>
<gene>
    <name evidence="2" type="ORF">ACFQ3T_00860</name>
</gene>
<name>A0ABW3QM07_9PSEU</name>
<evidence type="ECO:0000256" key="1">
    <source>
        <dbReference type="SAM" id="MobiDB-lite"/>
    </source>
</evidence>
<feature type="region of interest" description="Disordered" evidence="1">
    <location>
        <begin position="88"/>
        <end position="130"/>
    </location>
</feature>
<dbReference type="RefSeq" id="WP_380718613.1">
    <property type="nucleotide sequence ID" value="NZ_JBHTLK010000002.1"/>
</dbReference>
<keyword evidence="3" id="KW-1185">Reference proteome</keyword>
<proteinExistence type="predicted"/>
<comment type="caution">
    <text evidence="2">The sequence shown here is derived from an EMBL/GenBank/DDBJ whole genome shotgun (WGS) entry which is preliminary data.</text>
</comment>
<dbReference type="SUPFAM" id="SSF47336">
    <property type="entry name" value="ACP-like"/>
    <property type="match status" value="1"/>
</dbReference>
<dbReference type="EMBL" id="JBHTLK010000002">
    <property type="protein sequence ID" value="MFD1145668.1"/>
    <property type="molecule type" value="Genomic_DNA"/>
</dbReference>
<sequence>MSDPDSRRSRVEDFILERLALLEQCEVDELRERLLADGAEMPYDSVVLVELMTTVEEHFGVRLPLELATARDMRAIGSFARRVCEELDAGDADGPSPVTAWTAAPHGDGIDDTGAEGTPDRGVAREGEPT</sequence>
<evidence type="ECO:0008006" key="4">
    <source>
        <dbReference type="Google" id="ProtNLM"/>
    </source>
</evidence>
<protein>
    <recommendedName>
        <fullName evidence="4">Acyl carrier protein</fullName>
    </recommendedName>
</protein>
<accession>A0ABW3QM07</accession>
<feature type="compositionally biased region" description="Basic and acidic residues" evidence="1">
    <location>
        <begin position="118"/>
        <end position="130"/>
    </location>
</feature>
<evidence type="ECO:0000313" key="3">
    <source>
        <dbReference type="Proteomes" id="UP001597168"/>
    </source>
</evidence>
<dbReference type="InterPro" id="IPR036736">
    <property type="entry name" value="ACP-like_sf"/>
</dbReference>
<reference evidence="3" key="1">
    <citation type="journal article" date="2019" name="Int. J. Syst. Evol. Microbiol.">
        <title>The Global Catalogue of Microorganisms (GCM) 10K type strain sequencing project: providing services to taxonomists for standard genome sequencing and annotation.</title>
        <authorList>
            <consortium name="The Broad Institute Genomics Platform"/>
            <consortium name="The Broad Institute Genome Sequencing Center for Infectious Disease"/>
            <person name="Wu L."/>
            <person name="Ma J."/>
        </authorList>
    </citation>
    <scope>NUCLEOTIDE SEQUENCE [LARGE SCALE GENOMIC DNA]</scope>
    <source>
        <strain evidence="3">CCUG 60214</strain>
    </source>
</reference>
<dbReference type="Gene3D" id="1.10.1200.10">
    <property type="entry name" value="ACP-like"/>
    <property type="match status" value="1"/>
</dbReference>
<evidence type="ECO:0000313" key="2">
    <source>
        <dbReference type="EMBL" id="MFD1145668.1"/>
    </source>
</evidence>